<reference evidence="5" key="1">
    <citation type="submission" date="2017-04" db="EMBL/GenBank/DDBJ databases">
        <title>Function of individual gut microbiota members based on whole genome sequencing of pure cultures obtained from chicken caecum.</title>
        <authorList>
            <person name="Medvecky M."/>
            <person name="Cejkova D."/>
            <person name="Polansky O."/>
            <person name="Karasova D."/>
            <person name="Kubasova T."/>
            <person name="Cizek A."/>
            <person name="Rychlik I."/>
        </authorList>
    </citation>
    <scope>NUCLEOTIDE SEQUENCE [LARGE SCALE GENOMIC DNA]</scope>
    <source>
        <strain evidence="5">An273</strain>
    </source>
</reference>
<dbReference type="AlphaFoldDB" id="A0A1Y4DB31"/>
<dbReference type="GO" id="GO:0016757">
    <property type="term" value="F:glycosyltransferase activity"/>
    <property type="evidence" value="ECO:0007669"/>
    <property type="project" value="InterPro"/>
</dbReference>
<organism evidence="4 5">
    <name type="scientific">Candidatus Avelusimicrobium gallicola</name>
    <dbReference type="NCBI Taxonomy" id="2562704"/>
    <lineage>
        <taxon>Bacteria</taxon>
        <taxon>Pseudomonadati</taxon>
        <taxon>Elusimicrobiota</taxon>
        <taxon>Elusimicrobia</taxon>
        <taxon>Elusimicrobiales</taxon>
        <taxon>Elusimicrobiaceae</taxon>
        <taxon>Candidatus Avelusimicrobium</taxon>
    </lineage>
</organism>
<accession>A0A1Y4DB31</accession>
<evidence type="ECO:0000256" key="1">
    <source>
        <dbReference type="SAM" id="Phobius"/>
    </source>
</evidence>
<feature type="domain" description="Glycosyl transferase family 1" evidence="2">
    <location>
        <begin position="175"/>
        <end position="337"/>
    </location>
</feature>
<dbReference type="SUPFAM" id="SSF53756">
    <property type="entry name" value="UDP-Glycosyltransferase/glycogen phosphorylase"/>
    <property type="match status" value="1"/>
</dbReference>
<dbReference type="OrthoDB" id="9792269at2"/>
<evidence type="ECO:0000313" key="5">
    <source>
        <dbReference type="Proteomes" id="UP000196368"/>
    </source>
</evidence>
<sequence length="360" mass="40868">MRITCVIGTLGGGGAERVMTYLCGGLAARGHEVTLLTLDDSVPDFYSVPDGVRRVNISLPTFKKAGFWGGIPRLWKLTRAVRATRPEVVVSFMTVSVLAACWLLRIPYIYADHLDVRHLAYSLKWKILRNFLLGKAFRVTVLSERDRKFIALYHPRWKPAVIYNPALPPQKNFEPRPDFLQEGKKYVLAVGRLAKQKGFDRLLEAWRRICEDFPDWRLCIIGAGPEEAELKGLADTLDVQYCVQFVAPVKNLDAVYRHVDLYAMSSRAEGFPMVLLEAMSFGLPVVSFNCTGPDVIVRDGVDGFLVKQNYTDRLAAKMAELMKDEALRRQFGEKAREITKRFSLHKYLDAYETLCKEAVK</sequence>
<gene>
    <name evidence="4" type="ORF">B5F75_06455</name>
</gene>
<name>A0A1Y4DB31_9BACT</name>
<comment type="caution">
    <text evidence="4">The sequence shown here is derived from an EMBL/GenBank/DDBJ whole genome shotgun (WGS) entry which is preliminary data.</text>
</comment>
<dbReference type="PANTHER" id="PTHR12526:SF630">
    <property type="entry name" value="GLYCOSYLTRANSFERASE"/>
    <property type="match status" value="1"/>
</dbReference>
<proteinExistence type="predicted"/>
<evidence type="ECO:0000259" key="2">
    <source>
        <dbReference type="Pfam" id="PF00534"/>
    </source>
</evidence>
<dbReference type="EMBL" id="NFJD01000004">
    <property type="protein sequence ID" value="OUO56256.1"/>
    <property type="molecule type" value="Genomic_DNA"/>
</dbReference>
<dbReference type="RefSeq" id="WP_087289153.1">
    <property type="nucleotide sequence ID" value="NZ_NFJD01000004.1"/>
</dbReference>
<keyword evidence="1" id="KW-0472">Membrane</keyword>
<dbReference type="InterPro" id="IPR028098">
    <property type="entry name" value="Glyco_trans_4-like_N"/>
</dbReference>
<evidence type="ECO:0008006" key="6">
    <source>
        <dbReference type="Google" id="ProtNLM"/>
    </source>
</evidence>
<dbReference type="Pfam" id="PF00534">
    <property type="entry name" value="Glycos_transf_1"/>
    <property type="match status" value="1"/>
</dbReference>
<dbReference type="Proteomes" id="UP000196368">
    <property type="component" value="Unassembled WGS sequence"/>
</dbReference>
<dbReference type="CDD" id="cd03820">
    <property type="entry name" value="GT4_AmsD-like"/>
    <property type="match status" value="1"/>
</dbReference>
<dbReference type="PANTHER" id="PTHR12526">
    <property type="entry name" value="GLYCOSYLTRANSFERASE"/>
    <property type="match status" value="1"/>
</dbReference>
<dbReference type="Gene3D" id="3.40.50.2000">
    <property type="entry name" value="Glycogen Phosphorylase B"/>
    <property type="match status" value="2"/>
</dbReference>
<dbReference type="InterPro" id="IPR001296">
    <property type="entry name" value="Glyco_trans_1"/>
</dbReference>
<protein>
    <recommendedName>
        <fullName evidence="6">Glycosyl transferase family 1 domain-containing protein</fullName>
    </recommendedName>
</protein>
<evidence type="ECO:0000259" key="3">
    <source>
        <dbReference type="Pfam" id="PF13439"/>
    </source>
</evidence>
<keyword evidence="1" id="KW-0812">Transmembrane</keyword>
<keyword evidence="5" id="KW-1185">Reference proteome</keyword>
<evidence type="ECO:0000313" key="4">
    <source>
        <dbReference type="EMBL" id="OUO56256.1"/>
    </source>
</evidence>
<keyword evidence="1" id="KW-1133">Transmembrane helix</keyword>
<dbReference type="Pfam" id="PF13439">
    <property type="entry name" value="Glyco_transf_4"/>
    <property type="match status" value="1"/>
</dbReference>
<feature type="transmembrane region" description="Helical" evidence="1">
    <location>
        <begin position="88"/>
        <end position="110"/>
    </location>
</feature>
<feature type="domain" description="Glycosyltransferase subfamily 4-like N-terminal" evidence="3">
    <location>
        <begin position="13"/>
        <end position="165"/>
    </location>
</feature>